<reference evidence="3" key="1">
    <citation type="journal article" date="2020" name="Ecol. Evol.">
        <title>Genome structure and content of the rice root-knot nematode (Meloidogyne graminicola).</title>
        <authorList>
            <person name="Phan N.T."/>
            <person name="Danchin E.G.J."/>
            <person name="Klopp C."/>
            <person name="Perfus-Barbeoch L."/>
            <person name="Kozlowski D.K."/>
            <person name="Koutsovoulos G.D."/>
            <person name="Lopez-Roques C."/>
            <person name="Bouchez O."/>
            <person name="Zahm M."/>
            <person name="Besnard G."/>
            <person name="Bellafiore S."/>
        </authorList>
    </citation>
    <scope>NUCLEOTIDE SEQUENCE</scope>
    <source>
        <strain evidence="3">VN-18</strain>
    </source>
</reference>
<feature type="coiled-coil region" evidence="1">
    <location>
        <begin position="509"/>
        <end position="557"/>
    </location>
</feature>
<feature type="compositionally biased region" description="Basic residues" evidence="2">
    <location>
        <begin position="101"/>
        <end position="110"/>
    </location>
</feature>
<dbReference type="EMBL" id="JABEBT010000050">
    <property type="protein sequence ID" value="KAF7634863.1"/>
    <property type="molecule type" value="Genomic_DNA"/>
</dbReference>
<name>A0A8S9ZNT7_9BILA</name>
<sequence length="560" mass="65201">MTGKRGRTGLIKRPTSGICQFCLKIISATNWSRHLQQMHKEEIAELKNLVKNKEKDEDRASPELSPRPKKTIKTSVLEKLKAENKEINTNIVEPNKEARPLRRSKRNAKSVKRKMVSRCTIKLPKSGICPLCFCKTRQSNWARHVKRHHPEYTTPINNNILEEKEKEWEDLIEPPGSSKSSTEIDLPTLQLKQFLNQQIQHNNLFGVEEEKEREEEEDVEKISIIKELERNDNELELNTENKRAEELLFKELFPGRRIIIRRPPNGICQFCLKQISASNWSRHLRTLHLADIFEMKKQELLGKIKIKLIFKFLKKLKIDQQPISPNNSQNELDTTQPSNNEILTLSATATITESKEIKIENLEISEFDKRIEREDSVDKTIASVIEGAKNNVRKYKRKLVNVFYRHYGLERKTKKSKSIIRLPKTNVCPLCFHPVSPGNWSRHLKRHHPDYALIPSLDEEEDIGEEEEEEEEDLTSTTSPQTSEFNSQTEEQALLWSLCEKELAIQSLIINGNKKIENIQKKINNLQNALSIEQLSVQELKLEAEQLIECRKELLNKKKK</sequence>
<organism evidence="3 4">
    <name type="scientific">Meloidogyne graminicola</name>
    <dbReference type="NCBI Taxonomy" id="189291"/>
    <lineage>
        <taxon>Eukaryota</taxon>
        <taxon>Metazoa</taxon>
        <taxon>Ecdysozoa</taxon>
        <taxon>Nematoda</taxon>
        <taxon>Chromadorea</taxon>
        <taxon>Rhabditida</taxon>
        <taxon>Tylenchina</taxon>
        <taxon>Tylenchomorpha</taxon>
        <taxon>Tylenchoidea</taxon>
        <taxon>Meloidogynidae</taxon>
        <taxon>Meloidogyninae</taxon>
        <taxon>Meloidogyne</taxon>
    </lineage>
</organism>
<accession>A0A8S9ZNT7</accession>
<comment type="caution">
    <text evidence="3">The sequence shown here is derived from an EMBL/GenBank/DDBJ whole genome shotgun (WGS) entry which is preliminary data.</text>
</comment>
<feature type="compositionally biased region" description="Acidic residues" evidence="2">
    <location>
        <begin position="457"/>
        <end position="474"/>
    </location>
</feature>
<gene>
    <name evidence="3" type="ORF">Mgra_00005755</name>
</gene>
<feature type="region of interest" description="Disordered" evidence="2">
    <location>
        <begin position="455"/>
        <end position="486"/>
    </location>
</feature>
<keyword evidence="4" id="KW-1185">Reference proteome</keyword>
<evidence type="ECO:0000256" key="1">
    <source>
        <dbReference type="SAM" id="Coils"/>
    </source>
</evidence>
<protein>
    <submittedName>
        <fullName evidence="3">Uncharacterized protein</fullName>
    </submittedName>
</protein>
<feature type="compositionally biased region" description="Polar residues" evidence="2">
    <location>
        <begin position="475"/>
        <end position="486"/>
    </location>
</feature>
<evidence type="ECO:0000313" key="3">
    <source>
        <dbReference type="EMBL" id="KAF7634863.1"/>
    </source>
</evidence>
<keyword evidence="1" id="KW-0175">Coiled coil</keyword>
<dbReference type="Proteomes" id="UP000605970">
    <property type="component" value="Unassembled WGS sequence"/>
</dbReference>
<proteinExistence type="predicted"/>
<feature type="region of interest" description="Disordered" evidence="2">
    <location>
        <begin position="91"/>
        <end position="110"/>
    </location>
</feature>
<evidence type="ECO:0000256" key="2">
    <source>
        <dbReference type="SAM" id="MobiDB-lite"/>
    </source>
</evidence>
<dbReference type="AlphaFoldDB" id="A0A8S9ZNT7"/>
<dbReference type="OrthoDB" id="5896145at2759"/>
<evidence type="ECO:0000313" key="4">
    <source>
        <dbReference type="Proteomes" id="UP000605970"/>
    </source>
</evidence>